<dbReference type="Gene3D" id="3.90.1150.180">
    <property type="match status" value="1"/>
</dbReference>
<reference evidence="10" key="1">
    <citation type="submission" date="2016-04" db="EMBL/GenBank/DDBJ databases">
        <authorList>
            <person name="Evans L.H."/>
            <person name="Alamgir A."/>
            <person name="Owens N."/>
            <person name="Weber N.D."/>
            <person name="Virtaneva K."/>
            <person name="Barbian K."/>
            <person name="Babar A."/>
            <person name="Rosenke K."/>
        </authorList>
    </citation>
    <scope>NUCLEOTIDE SEQUENCE</scope>
    <source>
        <strain evidence="10">92-2</strain>
    </source>
</reference>
<dbReference type="GO" id="GO:0001514">
    <property type="term" value="P:selenocysteine incorporation"/>
    <property type="evidence" value="ECO:0007669"/>
    <property type="project" value="UniProtKB-UniRule"/>
</dbReference>
<dbReference type="PANTHER" id="PTHR32328">
    <property type="entry name" value="L-SERYL-TRNA(SEC) SELENIUM TRANSFERASE"/>
    <property type="match status" value="1"/>
</dbReference>
<evidence type="ECO:0000256" key="7">
    <source>
        <dbReference type="ARBA" id="ARBA00044507"/>
    </source>
</evidence>
<protein>
    <recommendedName>
        <fullName evidence="8">L-seryl-tRNA(Sec) selenium transferase</fullName>
        <ecNumber evidence="8">2.9.1.1</ecNumber>
    </recommendedName>
    <alternativeName>
        <fullName evidence="8">Selenocysteine synthase</fullName>
        <shortName evidence="8">Sec synthase</shortName>
    </alternativeName>
    <alternativeName>
        <fullName evidence="8">Selenocysteinyl-tRNA(Sec) synthase</fullName>
    </alternativeName>
</protein>
<dbReference type="InterPro" id="IPR015421">
    <property type="entry name" value="PyrdxlP-dep_Trfase_major"/>
</dbReference>
<comment type="pathway">
    <text evidence="8">Aminoacyl-tRNA biosynthesis; selenocysteinyl-tRNA(Sec) biosynthesis; selenocysteinyl-tRNA(Sec) from L-seryl-tRNA(Sec) (bacterial route): step 1/1.</text>
</comment>
<proteinExistence type="inferred from homology"/>
<dbReference type="GO" id="GO:0005737">
    <property type="term" value="C:cytoplasm"/>
    <property type="evidence" value="ECO:0007669"/>
    <property type="project" value="UniProtKB-SubCell"/>
</dbReference>
<keyword evidence="2 8" id="KW-0963">Cytoplasm</keyword>
<dbReference type="Pfam" id="PF03841">
    <property type="entry name" value="SelA"/>
    <property type="match status" value="1"/>
</dbReference>
<dbReference type="UniPathway" id="UPA00906">
    <property type="reaction ID" value="UER00896"/>
</dbReference>
<dbReference type="HAMAP" id="MF_00423">
    <property type="entry name" value="SelA"/>
    <property type="match status" value="1"/>
</dbReference>
<dbReference type="RefSeq" id="WP_227118233.1">
    <property type="nucleotide sequence ID" value="NZ_LT598928.1"/>
</dbReference>
<dbReference type="InterPro" id="IPR018319">
    <property type="entry name" value="SelA-like"/>
</dbReference>
<comment type="function">
    <text evidence="8">Converts seryl-tRNA(Sec) to selenocysteinyl-tRNA(Sec) required for selenoprotein biosynthesis.</text>
</comment>
<evidence type="ECO:0000256" key="8">
    <source>
        <dbReference type="HAMAP-Rule" id="MF_00423"/>
    </source>
</evidence>
<dbReference type="InterPro" id="IPR015424">
    <property type="entry name" value="PyrdxlP-dep_Trfase"/>
</dbReference>
<accession>A0A212KCM9</accession>
<evidence type="ECO:0000256" key="9">
    <source>
        <dbReference type="PIRSR" id="PIRSR618319-50"/>
    </source>
</evidence>
<comment type="subcellular location">
    <subcellularLocation>
        <location evidence="8">Cytoplasm</location>
    </subcellularLocation>
</comment>
<keyword evidence="6 8" id="KW-0711">Selenium</keyword>
<evidence type="ECO:0000256" key="5">
    <source>
        <dbReference type="ARBA" id="ARBA00022917"/>
    </source>
</evidence>
<dbReference type="EMBL" id="FLUP01000001">
    <property type="protein sequence ID" value="SBW09479.1"/>
    <property type="molecule type" value="Genomic_DNA"/>
</dbReference>
<evidence type="ECO:0000256" key="3">
    <source>
        <dbReference type="ARBA" id="ARBA00022679"/>
    </source>
</evidence>
<dbReference type="EC" id="2.9.1.1" evidence="8"/>
<sequence>MQNLFRAIPAVDASIAALHRADAALGDSQQTPHALLRDLVAAYWDIRREDIRAGRCTAPEDLHLERQLPGLLAFVQRGLRPRFRSALNATGVVVHTNMGRSVLAEEAREAVLRAATGYCNLELNLATGGRGSRHALVEELICRVTGAEAALVVNNNAAAVLLVLDTFCKGGEVIVSRGELVEIGGSFRIPEVMEKSGATLREVGATNRTHLRDYRAAINENTRALMRVHTSNYRIVGFHAAVALPELAELAREHNLPLIEDLGSGSLMDFSACGLPNEPTVPEVLSQGADIATFSGDKVLGGPQAGIITGRKSMVEKLKSNPLTRALRCDKLCLSALEATLRLYLDPEKARKSVPTLRMITCPPDELARAARNLAKRLRKGLNAESTLCEVGLREDVSRVGGGAFPQYDLPTTLVRLRPTACSPTALKAALLETVPPLIGRLEDDAFCLDPRTLDVKEYPEVLRVLRQALNAAIPQQA</sequence>
<organism evidence="10">
    <name type="scientific">uncultured Desulfovibrio sp</name>
    <dbReference type="NCBI Taxonomy" id="167968"/>
    <lineage>
        <taxon>Bacteria</taxon>
        <taxon>Pseudomonadati</taxon>
        <taxon>Thermodesulfobacteriota</taxon>
        <taxon>Desulfovibrionia</taxon>
        <taxon>Desulfovibrionales</taxon>
        <taxon>Desulfovibrionaceae</taxon>
        <taxon>Desulfovibrio</taxon>
        <taxon>environmental samples</taxon>
    </lineage>
</organism>
<dbReference type="GO" id="GO:0004125">
    <property type="term" value="F:L-seryl-tRNA(Sec) selenium transferase activity"/>
    <property type="evidence" value="ECO:0007669"/>
    <property type="project" value="UniProtKB-UniRule"/>
</dbReference>
<feature type="modified residue" description="N6-(pyridoxal phosphate)lysine" evidence="8 9">
    <location>
        <position position="298"/>
    </location>
</feature>
<evidence type="ECO:0000256" key="2">
    <source>
        <dbReference type="ARBA" id="ARBA00022490"/>
    </source>
</evidence>
<gene>
    <name evidence="8 10" type="primary">selA</name>
    <name evidence="10" type="ORF">KM92DES2_12713</name>
</gene>
<dbReference type="Gene3D" id="3.40.640.10">
    <property type="entry name" value="Type I PLP-dependent aspartate aminotransferase-like (Major domain)"/>
    <property type="match status" value="1"/>
</dbReference>
<dbReference type="AlphaFoldDB" id="A0A212KCM9"/>
<evidence type="ECO:0000256" key="4">
    <source>
        <dbReference type="ARBA" id="ARBA00022898"/>
    </source>
</evidence>
<dbReference type="GO" id="GO:0001717">
    <property type="term" value="P:conversion of seryl-tRNAsec to selenocys-tRNAsec"/>
    <property type="evidence" value="ECO:0007669"/>
    <property type="project" value="UniProtKB-UniRule"/>
</dbReference>
<name>A0A212KCM9_9BACT</name>
<dbReference type="SUPFAM" id="SSF53383">
    <property type="entry name" value="PLP-dependent transferases"/>
    <property type="match status" value="1"/>
</dbReference>
<evidence type="ECO:0000256" key="6">
    <source>
        <dbReference type="ARBA" id="ARBA00023266"/>
    </source>
</evidence>
<dbReference type="InterPro" id="IPR004534">
    <property type="entry name" value="SelA_trans"/>
</dbReference>
<keyword evidence="3 8" id="KW-0808">Transferase</keyword>
<comment type="cofactor">
    <cofactor evidence="1 8 9">
        <name>pyridoxal 5'-phosphate</name>
        <dbReference type="ChEBI" id="CHEBI:597326"/>
    </cofactor>
</comment>
<keyword evidence="5 8" id="KW-0648">Protein biosynthesis</keyword>
<dbReference type="PANTHER" id="PTHR32328:SF0">
    <property type="entry name" value="L-SERYL-TRNA(SEC) SELENIUM TRANSFERASE"/>
    <property type="match status" value="1"/>
</dbReference>
<dbReference type="NCBIfam" id="TIGR00474">
    <property type="entry name" value="selA"/>
    <property type="match status" value="1"/>
</dbReference>
<evidence type="ECO:0000256" key="1">
    <source>
        <dbReference type="ARBA" id="ARBA00001933"/>
    </source>
</evidence>
<evidence type="ECO:0000313" key="10">
    <source>
        <dbReference type="EMBL" id="SBW09479.1"/>
    </source>
</evidence>
<keyword evidence="4 8" id="KW-0663">Pyridoxal phosphate</keyword>
<comment type="catalytic activity">
    <reaction evidence="8">
        <text>L-seryl-tRNA(Sec) + selenophosphate + H(+) = L-selenocysteinyl-tRNA(Sec) + phosphate</text>
        <dbReference type="Rhea" id="RHEA:22728"/>
        <dbReference type="Rhea" id="RHEA-COMP:9742"/>
        <dbReference type="Rhea" id="RHEA-COMP:9743"/>
        <dbReference type="ChEBI" id="CHEBI:15378"/>
        <dbReference type="ChEBI" id="CHEBI:16144"/>
        <dbReference type="ChEBI" id="CHEBI:43474"/>
        <dbReference type="ChEBI" id="CHEBI:78533"/>
        <dbReference type="ChEBI" id="CHEBI:78573"/>
        <dbReference type="EC" id="2.9.1.1"/>
    </reaction>
</comment>
<comment type="similarity">
    <text evidence="7 8">Belongs to the SelA family.</text>
</comment>